<accession>A0A023B1C6</accession>
<dbReference type="InterPro" id="IPR045886">
    <property type="entry name" value="ThiF/MoeB/HesA"/>
</dbReference>
<protein>
    <recommendedName>
        <fullName evidence="4">NEDD8-activating enzyme E1 catalytic subunit</fullName>
        <ecNumber evidence="4">6.2.1.64</ecNumber>
    </recommendedName>
</protein>
<dbReference type="GO" id="GO:0005634">
    <property type="term" value="C:nucleus"/>
    <property type="evidence" value="ECO:0007669"/>
    <property type="project" value="TreeGrafter"/>
</dbReference>
<dbReference type="EMBL" id="AFNH02000987">
    <property type="protein sequence ID" value="EZG47085.1"/>
    <property type="molecule type" value="Genomic_DNA"/>
</dbReference>
<evidence type="ECO:0000259" key="6">
    <source>
        <dbReference type="Pfam" id="PF00899"/>
    </source>
</evidence>
<evidence type="ECO:0000256" key="4">
    <source>
        <dbReference type="RuleBase" id="RU368009"/>
    </source>
</evidence>
<dbReference type="Pfam" id="PF00899">
    <property type="entry name" value="ThiF"/>
    <property type="match status" value="1"/>
</dbReference>
<dbReference type="RefSeq" id="XP_011132211.1">
    <property type="nucleotide sequence ID" value="XM_011133909.1"/>
</dbReference>
<dbReference type="GO" id="GO:0045116">
    <property type="term" value="P:protein neddylation"/>
    <property type="evidence" value="ECO:0007669"/>
    <property type="project" value="UniProtKB-UniRule"/>
</dbReference>
<dbReference type="GO" id="GO:0019781">
    <property type="term" value="F:NEDD8 activating enzyme activity"/>
    <property type="evidence" value="ECO:0007669"/>
    <property type="project" value="UniProtKB-UniRule"/>
</dbReference>
<evidence type="ECO:0000313" key="7">
    <source>
        <dbReference type="EMBL" id="EZG47085.1"/>
    </source>
</evidence>
<feature type="domain" description="THIF-type NAD/FAD binding fold" evidence="6">
    <location>
        <begin position="30"/>
        <end position="308"/>
    </location>
</feature>
<keyword evidence="2 4" id="KW-0833">Ubl conjugation pathway</keyword>
<evidence type="ECO:0000256" key="3">
    <source>
        <dbReference type="ARBA" id="ARBA00022840"/>
    </source>
</evidence>
<dbReference type="EC" id="6.2.1.64" evidence="4"/>
<reference evidence="7" key="1">
    <citation type="submission" date="2013-12" db="EMBL/GenBank/DDBJ databases">
        <authorList>
            <person name="Omoto C.K."/>
            <person name="Sibley D."/>
            <person name="Venepally P."/>
            <person name="Hadjithomas M."/>
            <person name="Karamycheva S."/>
            <person name="Brunk B."/>
            <person name="Roos D."/>
            <person name="Caler E."/>
            <person name="Lorenzi H."/>
        </authorList>
    </citation>
    <scope>NUCLEOTIDE SEQUENCE</scope>
</reference>
<dbReference type="OMA" id="PYLENYM"/>
<dbReference type="InterPro" id="IPR035985">
    <property type="entry name" value="Ubiquitin-activating_enz"/>
</dbReference>
<proteinExistence type="inferred from homology"/>
<sequence length="329" mass="36887">MTEDRMTEDSRTAEDSRTVEDGSNGEDVPLELLRTAHILVAGVGGIGNYVAKALLGSGFCQVDLIDMDIADNSNLNRQILFRQEDVGRPKAEVARERLGHAYPDALITAHHCRLQDKPLNFYSQFDCILSGLDNVESRRWLNSVIYRLYKNENINIPLIDGGTDSLMGHCRVILPLTDTSACFECTVNNFLDDPDAKVPLCSIAQKPRSNKHCVHFAALIQWPEEFPSNELDLDNDDHLDWLNDNTLLLCQKYNFPPLTKSEQKDVLKRTVPAIASTNQLIGHLVVSKAIAILTGAIKTSYYHYNYDGSLYPCLTGLQLYRNPNCTICQ</sequence>
<dbReference type="InterPro" id="IPR023318">
    <property type="entry name" value="Ub_act_enz_dom_a_sf"/>
</dbReference>
<comment type="catalytic activity">
    <reaction evidence="4">
        <text>ATP + [NEDD8 protein] + [E1 NEDD8-activating enzyme]-L-cysteine = AMP + diphosphate + [E1 NEDD8-activating enzyme]-S-[NEDD8 protein]-yl-L-cysteine.</text>
        <dbReference type="EC" id="6.2.1.64"/>
    </reaction>
</comment>
<feature type="region of interest" description="Disordered" evidence="5">
    <location>
        <begin position="1"/>
        <end position="26"/>
    </location>
</feature>
<keyword evidence="4" id="KW-0436">Ligase</keyword>
<dbReference type="VEuPathDB" id="CryptoDB:GNI_132340"/>
<gene>
    <name evidence="7" type="ORF">GNI_132340</name>
</gene>
<dbReference type="Proteomes" id="UP000019763">
    <property type="component" value="Unassembled WGS sequence"/>
</dbReference>
<dbReference type="PANTHER" id="PTHR10953:SF6">
    <property type="entry name" value="NEDD8-ACTIVATING ENZYME E1 CATALYTIC SUBUNIT"/>
    <property type="match status" value="1"/>
</dbReference>
<dbReference type="PANTHER" id="PTHR10953">
    <property type="entry name" value="UBIQUITIN-ACTIVATING ENZYME E1"/>
    <property type="match status" value="1"/>
</dbReference>
<keyword evidence="1 4" id="KW-0547">Nucleotide-binding</keyword>
<name>A0A023B1C6_GRENI</name>
<comment type="pathway">
    <text evidence="4">Protein modification; protein neddylation.</text>
</comment>
<dbReference type="UniPathway" id="UPA00885"/>
<comment type="function">
    <text evidence="4">Catalytic subunit of the dimeric E1 enzyme, which activates NEDD8.</text>
</comment>
<evidence type="ECO:0000256" key="5">
    <source>
        <dbReference type="SAM" id="MobiDB-lite"/>
    </source>
</evidence>
<dbReference type="SUPFAM" id="SSF69572">
    <property type="entry name" value="Activating enzymes of the ubiquitin-like proteins"/>
    <property type="match status" value="1"/>
</dbReference>
<dbReference type="eggNOG" id="KOG2015">
    <property type="taxonomic scope" value="Eukaryota"/>
</dbReference>
<dbReference type="Gene3D" id="1.10.10.520">
    <property type="entry name" value="Ubiquitin activating enzymes (Uba3). Chain: B, domain 2"/>
    <property type="match status" value="1"/>
</dbReference>
<comment type="caution">
    <text evidence="7">The sequence shown here is derived from an EMBL/GenBank/DDBJ whole genome shotgun (WGS) entry which is preliminary data.</text>
</comment>
<dbReference type="InterPro" id="IPR000594">
    <property type="entry name" value="ThiF_NAD_FAD-bd"/>
</dbReference>
<dbReference type="GO" id="GO:0005524">
    <property type="term" value="F:ATP binding"/>
    <property type="evidence" value="ECO:0007669"/>
    <property type="project" value="UniProtKB-UniRule"/>
</dbReference>
<evidence type="ECO:0000256" key="2">
    <source>
        <dbReference type="ARBA" id="ARBA00022786"/>
    </source>
</evidence>
<feature type="compositionally biased region" description="Basic and acidic residues" evidence="5">
    <location>
        <begin position="1"/>
        <end position="20"/>
    </location>
</feature>
<dbReference type="OrthoDB" id="10255449at2759"/>
<keyword evidence="3 4" id="KW-0067">ATP-binding</keyword>
<dbReference type="Gene3D" id="3.40.50.720">
    <property type="entry name" value="NAD(P)-binding Rossmann-like Domain"/>
    <property type="match status" value="1"/>
</dbReference>
<organism evidence="7 8">
    <name type="scientific">Gregarina niphandrodes</name>
    <name type="common">Septate eugregarine</name>
    <dbReference type="NCBI Taxonomy" id="110365"/>
    <lineage>
        <taxon>Eukaryota</taxon>
        <taxon>Sar</taxon>
        <taxon>Alveolata</taxon>
        <taxon>Apicomplexa</taxon>
        <taxon>Conoidasida</taxon>
        <taxon>Gregarinasina</taxon>
        <taxon>Eugregarinorida</taxon>
        <taxon>Gregarinidae</taxon>
        <taxon>Gregarina</taxon>
    </lineage>
</organism>
<dbReference type="GeneID" id="22914633"/>
<evidence type="ECO:0000313" key="8">
    <source>
        <dbReference type="Proteomes" id="UP000019763"/>
    </source>
</evidence>
<evidence type="ECO:0000256" key="1">
    <source>
        <dbReference type="ARBA" id="ARBA00022741"/>
    </source>
</evidence>
<comment type="similarity">
    <text evidence="4">Belongs to the ubiquitin-activating E1 family. UBA3 subfamily.</text>
</comment>
<dbReference type="AlphaFoldDB" id="A0A023B1C6"/>
<dbReference type="GO" id="GO:0005737">
    <property type="term" value="C:cytoplasm"/>
    <property type="evidence" value="ECO:0007669"/>
    <property type="project" value="TreeGrafter"/>
</dbReference>
<keyword evidence="8" id="KW-1185">Reference proteome</keyword>